<name>G0S4N3_CHATD</name>
<dbReference type="OrthoDB" id="10254945at2759"/>
<dbReference type="PROSITE" id="PS50255">
    <property type="entry name" value="CYTOCHROME_B5_2"/>
    <property type="match status" value="1"/>
</dbReference>
<dbReference type="RefSeq" id="XP_006693604.1">
    <property type="nucleotide sequence ID" value="XM_006693541.1"/>
</dbReference>
<dbReference type="PRINTS" id="PR00363">
    <property type="entry name" value="CYTOCHROMEB5"/>
</dbReference>
<dbReference type="InterPro" id="IPR036400">
    <property type="entry name" value="Cyt_B5-like_heme/steroid_sf"/>
</dbReference>
<evidence type="ECO:0000313" key="7">
    <source>
        <dbReference type="Proteomes" id="UP000008066"/>
    </source>
</evidence>
<dbReference type="HOGENOM" id="CLU_102602_4_2_1"/>
<dbReference type="InterPro" id="IPR001199">
    <property type="entry name" value="Cyt_B5-like_heme/steroid-bd"/>
</dbReference>
<protein>
    <recommendedName>
        <fullName evidence="5">Cytochrome b5 heme-binding domain-containing protein</fullName>
    </recommendedName>
</protein>
<dbReference type="Pfam" id="PF00173">
    <property type="entry name" value="Cyt-b5"/>
    <property type="match status" value="1"/>
</dbReference>
<dbReference type="SUPFAM" id="SSF55856">
    <property type="entry name" value="Cytochrome b5-like heme/steroid binding domain"/>
    <property type="match status" value="1"/>
</dbReference>
<evidence type="ECO:0000256" key="1">
    <source>
        <dbReference type="ARBA" id="ARBA00022617"/>
    </source>
</evidence>
<keyword evidence="1" id="KW-0349">Heme</keyword>
<dbReference type="InterPro" id="IPR050668">
    <property type="entry name" value="Cytochrome_b5"/>
</dbReference>
<accession>G0S4N3</accession>
<dbReference type="GO" id="GO:0020037">
    <property type="term" value="F:heme binding"/>
    <property type="evidence" value="ECO:0007669"/>
    <property type="project" value="TreeGrafter"/>
</dbReference>
<organism evidence="7">
    <name type="scientific">Chaetomium thermophilum (strain DSM 1495 / CBS 144.50 / IMI 039719)</name>
    <name type="common">Thermochaetoides thermophila</name>
    <dbReference type="NCBI Taxonomy" id="759272"/>
    <lineage>
        <taxon>Eukaryota</taxon>
        <taxon>Fungi</taxon>
        <taxon>Dikarya</taxon>
        <taxon>Ascomycota</taxon>
        <taxon>Pezizomycotina</taxon>
        <taxon>Sordariomycetes</taxon>
        <taxon>Sordariomycetidae</taxon>
        <taxon>Sordariales</taxon>
        <taxon>Chaetomiaceae</taxon>
        <taxon>Thermochaetoides</taxon>
    </lineage>
</organism>
<dbReference type="SMART" id="SM01117">
    <property type="entry name" value="Cyt-b5"/>
    <property type="match status" value="1"/>
</dbReference>
<dbReference type="OMA" id="MNDTINI"/>
<dbReference type="Proteomes" id="UP000008066">
    <property type="component" value="Unassembled WGS sequence"/>
</dbReference>
<dbReference type="GeneID" id="18257200"/>
<evidence type="ECO:0000256" key="2">
    <source>
        <dbReference type="ARBA" id="ARBA00022723"/>
    </source>
</evidence>
<feature type="domain" description="Cytochrome b5 heme-binding" evidence="5">
    <location>
        <begin position="14"/>
        <end position="90"/>
    </location>
</feature>
<evidence type="ECO:0000256" key="3">
    <source>
        <dbReference type="ARBA" id="ARBA00023004"/>
    </source>
</evidence>
<reference evidence="6 7" key="1">
    <citation type="journal article" date="2011" name="Cell">
        <title>Insight into structure and assembly of the nuclear pore complex by utilizing the genome of a eukaryotic thermophile.</title>
        <authorList>
            <person name="Amlacher S."/>
            <person name="Sarges P."/>
            <person name="Flemming D."/>
            <person name="van Noort V."/>
            <person name="Kunze R."/>
            <person name="Devos D.P."/>
            <person name="Arumugam M."/>
            <person name="Bork P."/>
            <person name="Hurt E."/>
        </authorList>
    </citation>
    <scope>NUCLEOTIDE SEQUENCE [LARGE SCALE GENOMIC DNA]</scope>
    <source>
        <strain evidence="7">DSM 1495 / CBS 144.50 / IMI 039719</strain>
    </source>
</reference>
<keyword evidence="7" id="KW-1185">Reference proteome</keyword>
<keyword evidence="3" id="KW-0408">Iron</keyword>
<dbReference type="EMBL" id="GL988041">
    <property type="protein sequence ID" value="EGS21308.1"/>
    <property type="molecule type" value="Genomic_DNA"/>
</dbReference>
<dbReference type="Gene3D" id="3.10.120.10">
    <property type="entry name" value="Cytochrome b5-like heme/steroid binding domain"/>
    <property type="match status" value="1"/>
</dbReference>
<dbReference type="STRING" id="759272.G0S4N3"/>
<evidence type="ECO:0000313" key="6">
    <source>
        <dbReference type="EMBL" id="EGS21308.1"/>
    </source>
</evidence>
<dbReference type="GO" id="GO:0016020">
    <property type="term" value="C:membrane"/>
    <property type="evidence" value="ECO:0007669"/>
    <property type="project" value="TreeGrafter"/>
</dbReference>
<dbReference type="PANTHER" id="PTHR19359">
    <property type="entry name" value="CYTOCHROME B5"/>
    <property type="match status" value="1"/>
</dbReference>
<dbReference type="AlphaFoldDB" id="G0S4N3"/>
<comment type="similarity">
    <text evidence="4">Belongs to the cytochrome b5 family.</text>
</comment>
<keyword evidence="2" id="KW-0479">Metal-binding</keyword>
<gene>
    <name evidence="6" type="ORF">CTHT_0031620</name>
</gene>
<dbReference type="KEGG" id="cthr:CTHT_0031620"/>
<dbReference type="GO" id="GO:0046872">
    <property type="term" value="F:metal ion binding"/>
    <property type="evidence" value="ECO:0007669"/>
    <property type="project" value="UniProtKB-KW"/>
</dbReference>
<sequence>MNDTINIAESSAATPTYTLADVQKRNKAYGVWVITHGLVYDVIKYFDDHPGDAAVLHEVAGIDATEAFKEVSHSIEANDELKMLYTGDLASEDRAASIKVF</sequence>
<evidence type="ECO:0000256" key="4">
    <source>
        <dbReference type="ARBA" id="ARBA00038168"/>
    </source>
</evidence>
<proteinExistence type="inferred from homology"/>
<evidence type="ECO:0000259" key="5">
    <source>
        <dbReference type="PROSITE" id="PS50255"/>
    </source>
</evidence>
<dbReference type="eggNOG" id="KOG0537">
    <property type="taxonomic scope" value="Eukaryota"/>
</dbReference>